<dbReference type="OrthoDB" id="8964826at2759"/>
<keyword evidence="2" id="KW-1185">Reference proteome</keyword>
<proteinExistence type="predicted"/>
<sequence length="292" mass="34186">MPNLCFIALQETKLQTVGNKWEGENVQHPVADEALQMQNFHMFRQDRGFTANGGGLMAYISKEWSINTPKVCFTLSTPDIELLAVRARPRFLSIDISNITIINVYTRPSANLRFRNTTLKNALTSILKKNPRSYIIIVGDLNRDRLPFLETMGYNNLNVIEKFKRYQDQRKETPGRVTLTIYDSEVMKRLPDDDKIKQLEKEAIDDGDTALQNRLQRQINKYVFKRRNEYFQKETTDKQSLWDLLKSIRKLDDQHRNLVSDEFGQKLSQHFGRFNDASSKEYFTYTTRPINC</sequence>
<reference evidence="1 2" key="1">
    <citation type="journal article" date="2017" name="PLoS Biol.">
        <title>The sea cucumber genome provides insights into morphological evolution and visceral regeneration.</title>
        <authorList>
            <person name="Zhang X."/>
            <person name="Sun L."/>
            <person name="Yuan J."/>
            <person name="Sun Y."/>
            <person name="Gao Y."/>
            <person name="Zhang L."/>
            <person name="Li S."/>
            <person name="Dai H."/>
            <person name="Hamel J.F."/>
            <person name="Liu C."/>
            <person name="Yu Y."/>
            <person name="Liu S."/>
            <person name="Lin W."/>
            <person name="Guo K."/>
            <person name="Jin S."/>
            <person name="Xu P."/>
            <person name="Storey K.B."/>
            <person name="Huan P."/>
            <person name="Zhang T."/>
            <person name="Zhou Y."/>
            <person name="Zhang J."/>
            <person name="Lin C."/>
            <person name="Li X."/>
            <person name="Xing L."/>
            <person name="Huo D."/>
            <person name="Sun M."/>
            <person name="Wang L."/>
            <person name="Mercier A."/>
            <person name="Li F."/>
            <person name="Yang H."/>
            <person name="Xiang J."/>
        </authorList>
    </citation>
    <scope>NUCLEOTIDE SEQUENCE [LARGE SCALE GENOMIC DNA]</scope>
    <source>
        <strain evidence="1">Shaxun</strain>
        <tissue evidence="1">Muscle</tissue>
    </source>
</reference>
<dbReference type="SUPFAM" id="SSF56219">
    <property type="entry name" value="DNase I-like"/>
    <property type="match status" value="1"/>
</dbReference>
<organism evidence="1 2">
    <name type="scientific">Stichopus japonicus</name>
    <name type="common">Sea cucumber</name>
    <dbReference type="NCBI Taxonomy" id="307972"/>
    <lineage>
        <taxon>Eukaryota</taxon>
        <taxon>Metazoa</taxon>
        <taxon>Echinodermata</taxon>
        <taxon>Eleutherozoa</taxon>
        <taxon>Echinozoa</taxon>
        <taxon>Holothuroidea</taxon>
        <taxon>Aspidochirotacea</taxon>
        <taxon>Aspidochirotida</taxon>
        <taxon>Stichopodidae</taxon>
        <taxon>Apostichopus</taxon>
    </lineage>
</organism>
<evidence type="ECO:0008006" key="3">
    <source>
        <dbReference type="Google" id="ProtNLM"/>
    </source>
</evidence>
<dbReference type="Gene3D" id="3.60.10.10">
    <property type="entry name" value="Endonuclease/exonuclease/phosphatase"/>
    <property type="match status" value="1"/>
</dbReference>
<dbReference type="EMBL" id="MRZV01000405">
    <property type="protein sequence ID" value="PIK50761.1"/>
    <property type="molecule type" value="Genomic_DNA"/>
</dbReference>
<evidence type="ECO:0000313" key="2">
    <source>
        <dbReference type="Proteomes" id="UP000230750"/>
    </source>
</evidence>
<evidence type="ECO:0000313" key="1">
    <source>
        <dbReference type="EMBL" id="PIK50761.1"/>
    </source>
</evidence>
<dbReference type="AlphaFoldDB" id="A0A2G8KRX8"/>
<dbReference type="Proteomes" id="UP000230750">
    <property type="component" value="Unassembled WGS sequence"/>
</dbReference>
<comment type="caution">
    <text evidence="1">The sequence shown here is derived from an EMBL/GenBank/DDBJ whole genome shotgun (WGS) entry which is preliminary data.</text>
</comment>
<name>A0A2G8KRX8_STIJA</name>
<dbReference type="STRING" id="307972.A0A2G8KRX8"/>
<protein>
    <recommendedName>
        <fullName evidence="3">Endonuclease/exonuclease/phosphatase domain-containing protein</fullName>
    </recommendedName>
</protein>
<dbReference type="InterPro" id="IPR036691">
    <property type="entry name" value="Endo/exonu/phosph_ase_sf"/>
</dbReference>
<accession>A0A2G8KRX8</accession>
<gene>
    <name evidence="1" type="ORF">BSL78_12347</name>
</gene>